<dbReference type="InterPro" id="IPR000421">
    <property type="entry name" value="FA58C"/>
</dbReference>
<dbReference type="Pfam" id="PF00754">
    <property type="entry name" value="F5_F8_type_C"/>
    <property type="match status" value="1"/>
</dbReference>
<dbReference type="GO" id="GO:0008810">
    <property type="term" value="F:cellulase activity"/>
    <property type="evidence" value="ECO:0007669"/>
    <property type="project" value="InterPro"/>
</dbReference>
<sequence length="773" mass="88863">MFAKSRKKTATNFLNIVLGIFSLGCISTAYAQNNLSTTGTATSNNTIDKTNEKFVNDGNLETAWVSDSQNIEKWVSVELPGNTEVTKIDIQLDYSPNTPPTSYALQTYMNGRWREFVKKDFKSNESISIILKKPMLTDHIRFSVNSSDKIVVKEFEIYGIAYKADLTKLKEILINQSGYNLGQPKRFTAPNVKDNTSFVIKNTTTQKDAYKGKIKNHVGDFTSFNPNSKDEYIIIVNKFESYPFRIGPYWLERVSYQNAVDFMAGARHYVGTTKKISKLSWAYRDGDFFNWALQGLIAQYLSNPEAYKRLEKKINYVDNSSFSKEYNGLWGALEKYKDSAPDIVKIIHWDVDVKISQKLEHEHQKAELAHFLYAYPYLKEWLPQQNYDVVYEYLTNVWDKEDVRETSTTKYDKSEGHNLFALKTKMGTNKGELPPGHSVIPNLMMYEVVKRKSPKDAQKYFDAAFTQMQWMIENLDWKDPITTKGQRMSEHITMRAFAYFYNQYPNKAPKGLQKKVTQWIKVMVARSNNMWDFRKYTDNKEWAPIGWNETGNVLGFPAAALAAKSVMKDTLLKKELNRIAWSHLDNSFGRNPTGRHFSFDGPREIEGVDLGWYNDIEGGIGLLAPVPFVFDGSPKAEHYPNHPELGNIGWTEGWVQFNTAFNASLAYLANDNTNIKFIKTALNKVKLQLQAPINFSEEEQDSVRIKLQTSKGQTFYIKCTEQGPFSKYLVADIVLKRNKMIFQNQTIKLKKGETITASYGLGYFKKEAKFKIE</sequence>
<protein>
    <submittedName>
        <fullName evidence="3">F5/8 type C domain-containing protein</fullName>
    </submittedName>
</protein>
<feature type="signal peptide" evidence="1">
    <location>
        <begin position="1"/>
        <end position="31"/>
    </location>
</feature>
<feature type="domain" description="F5/8 type C" evidence="2">
    <location>
        <begin position="18"/>
        <end position="160"/>
    </location>
</feature>
<keyword evidence="1" id="KW-0732">Signal</keyword>
<name>A0A495EBV4_9FLAO</name>
<dbReference type="Proteomes" id="UP000269412">
    <property type="component" value="Unassembled WGS sequence"/>
</dbReference>
<comment type="caution">
    <text evidence="3">The sequence shown here is derived from an EMBL/GenBank/DDBJ whole genome shotgun (WGS) entry which is preliminary data.</text>
</comment>
<dbReference type="PROSITE" id="PS50022">
    <property type="entry name" value="FA58C_3"/>
    <property type="match status" value="1"/>
</dbReference>
<dbReference type="GO" id="GO:0005975">
    <property type="term" value="P:carbohydrate metabolic process"/>
    <property type="evidence" value="ECO:0007669"/>
    <property type="project" value="InterPro"/>
</dbReference>
<evidence type="ECO:0000259" key="2">
    <source>
        <dbReference type="PROSITE" id="PS50022"/>
    </source>
</evidence>
<dbReference type="InterPro" id="IPR008928">
    <property type="entry name" value="6-hairpin_glycosidase_sf"/>
</dbReference>
<proteinExistence type="predicted"/>
<evidence type="ECO:0000313" key="3">
    <source>
        <dbReference type="EMBL" id="RKR14340.1"/>
    </source>
</evidence>
<dbReference type="Gene3D" id="2.60.120.260">
    <property type="entry name" value="Galactose-binding domain-like"/>
    <property type="match status" value="1"/>
</dbReference>
<dbReference type="SUPFAM" id="SSF48208">
    <property type="entry name" value="Six-hairpin glycosidases"/>
    <property type="match status" value="1"/>
</dbReference>
<evidence type="ECO:0000313" key="4">
    <source>
        <dbReference type="Proteomes" id="UP000269412"/>
    </source>
</evidence>
<dbReference type="SUPFAM" id="SSF81296">
    <property type="entry name" value="E set domains"/>
    <property type="match status" value="1"/>
</dbReference>
<gene>
    <name evidence="3" type="ORF">CLV91_0415</name>
</gene>
<dbReference type="OrthoDB" id="714059at2"/>
<feature type="chain" id="PRO_5019792343" evidence="1">
    <location>
        <begin position="32"/>
        <end position="773"/>
    </location>
</feature>
<keyword evidence="4" id="KW-1185">Reference proteome</keyword>
<organism evidence="3 4">
    <name type="scientific">Maribacter vaceletii</name>
    <dbReference type="NCBI Taxonomy" id="1206816"/>
    <lineage>
        <taxon>Bacteria</taxon>
        <taxon>Pseudomonadati</taxon>
        <taxon>Bacteroidota</taxon>
        <taxon>Flavobacteriia</taxon>
        <taxon>Flavobacteriales</taxon>
        <taxon>Flavobacteriaceae</taxon>
        <taxon>Maribacter</taxon>
    </lineage>
</organism>
<dbReference type="SUPFAM" id="SSF49785">
    <property type="entry name" value="Galactose-binding domain-like"/>
    <property type="match status" value="1"/>
</dbReference>
<dbReference type="CDD" id="cd02850">
    <property type="entry name" value="E_set_Cellulase_N"/>
    <property type="match status" value="1"/>
</dbReference>
<dbReference type="AlphaFoldDB" id="A0A495EBV4"/>
<evidence type="ECO:0000256" key="1">
    <source>
        <dbReference type="SAM" id="SignalP"/>
    </source>
</evidence>
<reference evidence="3 4" key="1">
    <citation type="submission" date="2018-10" db="EMBL/GenBank/DDBJ databases">
        <title>Genomic Encyclopedia of Archaeal and Bacterial Type Strains, Phase II (KMG-II): from individual species to whole genera.</title>
        <authorList>
            <person name="Goeker M."/>
        </authorList>
    </citation>
    <scope>NUCLEOTIDE SEQUENCE [LARGE SCALE GENOMIC DNA]</scope>
    <source>
        <strain evidence="3 4">DSM 25230</strain>
    </source>
</reference>
<dbReference type="InterPro" id="IPR014756">
    <property type="entry name" value="Ig_E-set"/>
</dbReference>
<dbReference type="PROSITE" id="PS51257">
    <property type="entry name" value="PROKAR_LIPOPROTEIN"/>
    <property type="match status" value="1"/>
</dbReference>
<dbReference type="InterPro" id="IPR008979">
    <property type="entry name" value="Galactose-bd-like_sf"/>
</dbReference>
<dbReference type="EMBL" id="RBIQ01000007">
    <property type="protein sequence ID" value="RKR14340.1"/>
    <property type="molecule type" value="Genomic_DNA"/>
</dbReference>
<dbReference type="RefSeq" id="WP_121063467.1">
    <property type="nucleotide sequence ID" value="NZ_RBIQ01000007.1"/>
</dbReference>
<accession>A0A495EBV4</accession>
<dbReference type="InterPro" id="IPR004197">
    <property type="entry name" value="Cellulase_Ig-like"/>
</dbReference>